<feature type="domain" description="NB-ARC" evidence="3">
    <location>
        <begin position="1"/>
        <end position="154"/>
    </location>
</feature>
<evidence type="ECO:0000256" key="2">
    <source>
        <dbReference type="ARBA" id="ARBA00022737"/>
    </source>
</evidence>
<dbReference type="SUPFAM" id="SSF52540">
    <property type="entry name" value="P-loop containing nucleoside triphosphate hydrolases"/>
    <property type="match status" value="1"/>
</dbReference>
<dbReference type="InterPro" id="IPR044974">
    <property type="entry name" value="Disease_R_plants"/>
</dbReference>
<evidence type="ECO:0000259" key="3">
    <source>
        <dbReference type="Pfam" id="PF00931"/>
    </source>
</evidence>
<proteinExistence type="predicted"/>
<dbReference type="Pfam" id="PF00931">
    <property type="entry name" value="NB-ARC"/>
    <property type="match status" value="1"/>
</dbReference>
<dbReference type="Gene3D" id="1.10.8.430">
    <property type="entry name" value="Helical domain of apoptotic protease-activating factors"/>
    <property type="match status" value="1"/>
</dbReference>
<keyword evidence="5" id="KW-1185">Reference proteome</keyword>
<feature type="domain" description="Disease resistance protein Roq1-like winged-helix" evidence="4">
    <location>
        <begin position="221"/>
        <end position="289"/>
    </location>
</feature>
<dbReference type="Gene3D" id="3.40.50.300">
    <property type="entry name" value="P-loop containing nucleotide triphosphate hydrolases"/>
    <property type="match status" value="1"/>
</dbReference>
<dbReference type="InterPro" id="IPR058192">
    <property type="entry name" value="WHD_ROQ1-like"/>
</dbReference>
<protein>
    <submittedName>
        <fullName evidence="6">Disease resistance protein RUN1-like</fullName>
    </submittedName>
</protein>
<dbReference type="PANTHER" id="PTHR11017">
    <property type="entry name" value="LEUCINE-RICH REPEAT-CONTAINING PROTEIN"/>
    <property type="match status" value="1"/>
</dbReference>
<evidence type="ECO:0000259" key="4">
    <source>
        <dbReference type="Pfam" id="PF23282"/>
    </source>
</evidence>
<gene>
    <name evidence="6" type="primary">LOC115733716</name>
</gene>
<dbReference type="InterPro" id="IPR042197">
    <property type="entry name" value="Apaf_helical"/>
</dbReference>
<dbReference type="SUPFAM" id="SSF46785">
    <property type="entry name" value="Winged helix' DNA-binding domain"/>
    <property type="match status" value="1"/>
</dbReference>
<accession>A0ABM3HA58</accession>
<evidence type="ECO:0000313" key="6">
    <source>
        <dbReference type="RefSeq" id="XP_048133489.1"/>
    </source>
</evidence>
<dbReference type="Proteomes" id="UP000827889">
    <property type="component" value="Chromosome 4"/>
</dbReference>
<name>A0ABM3HA58_9MYRT</name>
<dbReference type="PANTHER" id="PTHR11017:SF292">
    <property type="entry name" value="AAA+ ATPASE DOMAIN-CONTAINING PROTEIN"/>
    <property type="match status" value="1"/>
</dbReference>
<dbReference type="PRINTS" id="PR00364">
    <property type="entry name" value="DISEASERSIST"/>
</dbReference>
<evidence type="ECO:0000256" key="1">
    <source>
        <dbReference type="ARBA" id="ARBA00022614"/>
    </source>
</evidence>
<dbReference type="InterPro" id="IPR036390">
    <property type="entry name" value="WH_DNA-bd_sf"/>
</dbReference>
<dbReference type="InterPro" id="IPR027417">
    <property type="entry name" value="P-loop_NTPase"/>
</dbReference>
<evidence type="ECO:0000313" key="5">
    <source>
        <dbReference type="Proteomes" id="UP000827889"/>
    </source>
</evidence>
<keyword evidence="1" id="KW-0433">Leucine-rich repeat</keyword>
<dbReference type="RefSeq" id="XP_048133489.1">
    <property type="nucleotide sequence ID" value="XM_048277532.1"/>
</dbReference>
<organism evidence="5 6">
    <name type="scientific">Rhodamnia argentea</name>
    <dbReference type="NCBI Taxonomy" id="178133"/>
    <lineage>
        <taxon>Eukaryota</taxon>
        <taxon>Viridiplantae</taxon>
        <taxon>Streptophyta</taxon>
        <taxon>Embryophyta</taxon>
        <taxon>Tracheophyta</taxon>
        <taxon>Spermatophyta</taxon>
        <taxon>Magnoliopsida</taxon>
        <taxon>eudicotyledons</taxon>
        <taxon>Gunneridae</taxon>
        <taxon>Pentapetalae</taxon>
        <taxon>rosids</taxon>
        <taxon>malvids</taxon>
        <taxon>Myrtales</taxon>
        <taxon>Myrtaceae</taxon>
        <taxon>Myrtoideae</taxon>
        <taxon>Myrteae</taxon>
        <taxon>Australasian group</taxon>
        <taxon>Rhodamnia</taxon>
    </lineage>
</organism>
<dbReference type="InterPro" id="IPR002182">
    <property type="entry name" value="NB-ARC"/>
</dbReference>
<keyword evidence="2" id="KW-0677">Repeat</keyword>
<dbReference type="Pfam" id="PF23282">
    <property type="entry name" value="WHD_ROQ1"/>
    <property type="match status" value="1"/>
</dbReference>
<reference evidence="6" key="1">
    <citation type="submission" date="2025-08" db="UniProtKB">
        <authorList>
            <consortium name="RefSeq"/>
        </authorList>
    </citation>
    <scope>IDENTIFICATION</scope>
    <source>
        <tissue evidence="6">Leaf</tissue>
    </source>
</reference>
<sequence>MVGLWGPGGIGKTTIAKALYNCIEKDFQDTCFLGKVRETSNESNGLVSLQQKLLSRIFPRENWTVYSVDGGIPLIWERLCCKRVLPVLDDVDKLDQPNALAGEGRWFGKGSRIIVTSRDKHLLTSHGINFVYKVKTLDDNEARDLFGRHAFRSSKKVEIRRDLIDRAVRYANGLPLALEVLGSFLCGREEPAWESTLDKLSRSPDQTINRILKISFNGLDNNEREIFLDIACFFKGKGIKYIKEVLDSCDFATTIGIEVLIERSLITNDHGTLQMHDLIQLMGKDIVNQECPNDPGQRSRLWIFKDVLDILCGDTGTNAMKAIVLDSPEA</sequence>
<dbReference type="GeneID" id="115733716"/>